<dbReference type="Pfam" id="PF07715">
    <property type="entry name" value="Plug"/>
    <property type="match status" value="1"/>
</dbReference>
<feature type="domain" description="TonB-dependent receptor plug" evidence="11">
    <location>
        <begin position="133"/>
        <end position="235"/>
    </location>
</feature>
<dbReference type="Pfam" id="PF13715">
    <property type="entry name" value="CarbopepD_reg_2"/>
    <property type="match status" value="1"/>
</dbReference>
<name>A0ABV5ZKM9_9BACT</name>
<evidence type="ECO:0000256" key="2">
    <source>
        <dbReference type="ARBA" id="ARBA00022448"/>
    </source>
</evidence>
<evidence type="ECO:0000256" key="6">
    <source>
        <dbReference type="ARBA" id="ARBA00023136"/>
    </source>
</evidence>
<accession>A0ABV5ZKM9</accession>
<organism evidence="12 13">
    <name type="scientific">Hallella seregens ATCC 51272</name>
    <dbReference type="NCBI Taxonomy" id="1336250"/>
    <lineage>
        <taxon>Bacteria</taxon>
        <taxon>Pseudomonadati</taxon>
        <taxon>Bacteroidota</taxon>
        <taxon>Bacteroidia</taxon>
        <taxon>Bacteroidales</taxon>
        <taxon>Prevotellaceae</taxon>
        <taxon>Hallella</taxon>
    </lineage>
</organism>
<dbReference type="InterPro" id="IPR023997">
    <property type="entry name" value="TonB-dep_OMP_SusC/RagA_CS"/>
</dbReference>
<dbReference type="InterPro" id="IPR023996">
    <property type="entry name" value="TonB-dep_OMP_SusC/RagA"/>
</dbReference>
<dbReference type="RefSeq" id="WP_027951442.1">
    <property type="nucleotide sequence ID" value="NZ_JADU01000001.1"/>
</dbReference>
<keyword evidence="7 8" id="KW-0998">Cell outer membrane</keyword>
<dbReference type="Proteomes" id="UP001589688">
    <property type="component" value="Unassembled WGS sequence"/>
</dbReference>
<evidence type="ECO:0000256" key="1">
    <source>
        <dbReference type="ARBA" id="ARBA00004571"/>
    </source>
</evidence>
<dbReference type="Pfam" id="PF00593">
    <property type="entry name" value="TonB_dep_Rec_b-barrel"/>
    <property type="match status" value="1"/>
</dbReference>
<evidence type="ECO:0000256" key="7">
    <source>
        <dbReference type="ARBA" id="ARBA00023237"/>
    </source>
</evidence>
<dbReference type="InterPro" id="IPR008969">
    <property type="entry name" value="CarboxyPept-like_regulatory"/>
</dbReference>
<dbReference type="InterPro" id="IPR000531">
    <property type="entry name" value="Beta-barrel_TonB"/>
</dbReference>
<keyword evidence="5 9" id="KW-0798">TonB box</keyword>
<feature type="domain" description="TonB-dependent receptor-like beta-barrel" evidence="10">
    <location>
        <begin position="416"/>
        <end position="1017"/>
    </location>
</feature>
<dbReference type="InterPro" id="IPR037066">
    <property type="entry name" value="Plug_dom_sf"/>
</dbReference>
<dbReference type="SUPFAM" id="SSF49464">
    <property type="entry name" value="Carboxypeptidase regulatory domain-like"/>
    <property type="match status" value="1"/>
</dbReference>
<dbReference type="Gene3D" id="2.170.130.10">
    <property type="entry name" value="TonB-dependent receptor, plug domain"/>
    <property type="match status" value="1"/>
</dbReference>
<evidence type="ECO:0000313" key="13">
    <source>
        <dbReference type="Proteomes" id="UP001589688"/>
    </source>
</evidence>
<evidence type="ECO:0000256" key="8">
    <source>
        <dbReference type="PROSITE-ProRule" id="PRU01360"/>
    </source>
</evidence>
<sequence>MKQTLLTNKSTGTFWCRLTLTVLLLFAAIGVLPWSTLHAQTFTGTVVSAADNEPLIGATIGVQGRNANAVTDLDGRFSIDAREGETLLVSYIGFVQQKVRVKGQTITITLQEESHSLNDVVVIGYGVQKKKLVTGATVQVKGEDLAKRNTGNALQAMQGQTPGVNIIAESGQPGAGMKVIVRGQGSNTGAGPLYVIDGIPGLDITAVNPSDIESIDVLKDAASAAIYGAQAANGVVIVTTRGGKEGRAQVTFDGYRGWQTVPKKTKMLNASEYMMLMDEQNKNSGGTAYDWGNTASIHNTQGGIYDTNWMDEMFQSSAPVQNYTLGVNGGSKGSTYAVSLGYYSQEGIVGGKQASNYERYNLRSNLEQKLFNDVLTIGENLSFSYVKSTSGITGNMYNNKLRGAYSTSPLQPVYLQPDGREDLNNGYSYSIATDWNQYDGNPVANLYRNRSASDAQNWVATVYAELQPLKNLRIKTLLGFNNNSSSYRAYNPMYVSTVNDQNTNGSTVSQSMFKGWTLTWTNTAMYDWKMGLNQFNTMLGMEVERTQGESVSGGNTLLPVYDGWATAYLSNDRNGHTGSIYGYPTEDYRRISYFGRVGWNYDDKYMANLTLRADGSSRFAKGHRWGWFPSVSAGWVITRESFMEQTSSWLDFLKIRASWGQVGNNNIGAFLYAATVTLDGAGYNFGTGKGSVLNTNGALSNRLGNDHLKWETSEQTDLGIDARFLRSRLGFNFDWYYKTTKDWIVQAPILATAGADSPFINGGNVTNQGVEMGLTWDDNMGRSLRYNVGVNFAYNRNEVNEIPTTGGIIHGYANGSTNANVMFNNQPEFFRCQNGHAMGFFWGYRTAGIFQNQQEIDAWKAAGKGVLPNTEPGDVRFVDVDEDGTIDDGDKVDLGNGIPKFNFGLNLGLTYKQFDFAATLSGAADFKVANGGYRNWGNSVKGNYTTEYLGRWHGEGTSNTLPRLTNDDRNWTNFSDLYLQDGSYLRIANLIVGYDFSKLIRFKLVSQARLYFQVQNLYTFTGYNGMDPEVGFGEHAWMSGIDTGSYPHARTFIVGVNVKF</sequence>
<dbReference type="Gene3D" id="2.60.40.1120">
    <property type="entry name" value="Carboxypeptidase-like, regulatory domain"/>
    <property type="match status" value="1"/>
</dbReference>
<evidence type="ECO:0000256" key="3">
    <source>
        <dbReference type="ARBA" id="ARBA00022452"/>
    </source>
</evidence>
<evidence type="ECO:0000256" key="4">
    <source>
        <dbReference type="ARBA" id="ARBA00022692"/>
    </source>
</evidence>
<dbReference type="PROSITE" id="PS52016">
    <property type="entry name" value="TONB_DEPENDENT_REC_3"/>
    <property type="match status" value="1"/>
</dbReference>
<dbReference type="NCBIfam" id="TIGR04056">
    <property type="entry name" value="OMP_RagA_SusC"/>
    <property type="match status" value="1"/>
</dbReference>
<keyword evidence="2 8" id="KW-0813">Transport</keyword>
<comment type="subcellular location">
    <subcellularLocation>
        <location evidence="1 8">Cell outer membrane</location>
        <topology evidence="1 8">Multi-pass membrane protein</topology>
    </subcellularLocation>
</comment>
<comment type="similarity">
    <text evidence="8 9">Belongs to the TonB-dependent receptor family.</text>
</comment>
<dbReference type="EMBL" id="JBHLZF010000002">
    <property type="protein sequence ID" value="MFB9897925.1"/>
    <property type="molecule type" value="Genomic_DNA"/>
</dbReference>
<proteinExistence type="inferred from homology"/>
<keyword evidence="4 8" id="KW-0812">Transmembrane</keyword>
<comment type="caution">
    <text evidence="12">The sequence shown here is derived from an EMBL/GenBank/DDBJ whole genome shotgun (WGS) entry which is preliminary data.</text>
</comment>
<dbReference type="InterPro" id="IPR039426">
    <property type="entry name" value="TonB-dep_rcpt-like"/>
</dbReference>
<evidence type="ECO:0000313" key="12">
    <source>
        <dbReference type="EMBL" id="MFB9897925.1"/>
    </source>
</evidence>
<dbReference type="Gene3D" id="2.40.170.20">
    <property type="entry name" value="TonB-dependent receptor, beta-barrel domain"/>
    <property type="match status" value="1"/>
</dbReference>
<dbReference type="InterPro" id="IPR036942">
    <property type="entry name" value="Beta-barrel_TonB_sf"/>
</dbReference>
<evidence type="ECO:0000256" key="9">
    <source>
        <dbReference type="RuleBase" id="RU003357"/>
    </source>
</evidence>
<dbReference type="InterPro" id="IPR012910">
    <property type="entry name" value="Plug_dom"/>
</dbReference>
<evidence type="ECO:0000259" key="11">
    <source>
        <dbReference type="Pfam" id="PF07715"/>
    </source>
</evidence>
<evidence type="ECO:0000256" key="5">
    <source>
        <dbReference type="ARBA" id="ARBA00023077"/>
    </source>
</evidence>
<dbReference type="NCBIfam" id="TIGR04057">
    <property type="entry name" value="SusC_RagA_signa"/>
    <property type="match status" value="1"/>
</dbReference>
<dbReference type="SUPFAM" id="SSF56935">
    <property type="entry name" value="Porins"/>
    <property type="match status" value="1"/>
</dbReference>
<protein>
    <submittedName>
        <fullName evidence="12">SusC/RagA family TonB-linked outer membrane protein</fullName>
    </submittedName>
</protein>
<keyword evidence="13" id="KW-1185">Reference proteome</keyword>
<gene>
    <name evidence="12" type="ORF">ACFFK8_08975</name>
</gene>
<keyword evidence="3 8" id="KW-1134">Transmembrane beta strand</keyword>
<reference evidence="12 13" key="1">
    <citation type="submission" date="2024-09" db="EMBL/GenBank/DDBJ databases">
        <authorList>
            <person name="Sun Q."/>
            <person name="Mori K."/>
        </authorList>
    </citation>
    <scope>NUCLEOTIDE SEQUENCE [LARGE SCALE GENOMIC DNA]</scope>
    <source>
        <strain evidence="12 13">ATCC 51272</strain>
    </source>
</reference>
<keyword evidence="6 8" id="KW-0472">Membrane</keyword>
<evidence type="ECO:0000259" key="10">
    <source>
        <dbReference type="Pfam" id="PF00593"/>
    </source>
</evidence>